<keyword evidence="3" id="KW-1185">Reference proteome</keyword>
<evidence type="ECO:0000313" key="2">
    <source>
        <dbReference type="EMBL" id="CAL1396091.1"/>
    </source>
</evidence>
<protein>
    <submittedName>
        <fullName evidence="2">Uncharacterized protein</fullName>
    </submittedName>
</protein>
<accession>A0AAV2FCT8</accession>
<reference evidence="2 3" key="1">
    <citation type="submission" date="2024-04" db="EMBL/GenBank/DDBJ databases">
        <authorList>
            <person name="Fracassetti M."/>
        </authorList>
    </citation>
    <scope>NUCLEOTIDE SEQUENCE [LARGE SCALE GENOMIC DNA]</scope>
</reference>
<feature type="region of interest" description="Disordered" evidence="1">
    <location>
        <begin position="1"/>
        <end position="37"/>
    </location>
</feature>
<dbReference type="EMBL" id="OZ034819">
    <property type="protein sequence ID" value="CAL1396091.1"/>
    <property type="molecule type" value="Genomic_DNA"/>
</dbReference>
<sequence length="145" mass="16548">MLSTPTALPTPPVKGLALSRRPSDSPDLTIPQPTPSPMIPSTLNFKEALSGLTSANQSRRYQWTFIEDKYLEPSSFQGELALKISATLKERLYQPWKKTLIVRLLGRSITYSYLVSQLKWKWRPVCSLEIMDLNNETFLATFRDD</sequence>
<name>A0AAV2FCT8_9ROSI</name>
<proteinExistence type="predicted"/>
<gene>
    <name evidence="2" type="ORF">LTRI10_LOCUS36476</name>
</gene>
<dbReference type="AlphaFoldDB" id="A0AAV2FCT8"/>
<organism evidence="2 3">
    <name type="scientific">Linum trigynum</name>
    <dbReference type="NCBI Taxonomy" id="586398"/>
    <lineage>
        <taxon>Eukaryota</taxon>
        <taxon>Viridiplantae</taxon>
        <taxon>Streptophyta</taxon>
        <taxon>Embryophyta</taxon>
        <taxon>Tracheophyta</taxon>
        <taxon>Spermatophyta</taxon>
        <taxon>Magnoliopsida</taxon>
        <taxon>eudicotyledons</taxon>
        <taxon>Gunneridae</taxon>
        <taxon>Pentapetalae</taxon>
        <taxon>rosids</taxon>
        <taxon>fabids</taxon>
        <taxon>Malpighiales</taxon>
        <taxon>Linaceae</taxon>
        <taxon>Linum</taxon>
    </lineage>
</organism>
<evidence type="ECO:0000256" key="1">
    <source>
        <dbReference type="SAM" id="MobiDB-lite"/>
    </source>
</evidence>
<evidence type="ECO:0000313" key="3">
    <source>
        <dbReference type="Proteomes" id="UP001497516"/>
    </source>
</evidence>
<dbReference type="Proteomes" id="UP001497516">
    <property type="component" value="Chromosome 6"/>
</dbReference>